<dbReference type="EMBL" id="UOEP01000002">
    <property type="protein sequence ID" value="VAW12399.1"/>
    <property type="molecule type" value="Genomic_DNA"/>
</dbReference>
<reference evidence="1" key="1">
    <citation type="submission" date="2018-06" db="EMBL/GenBank/DDBJ databases">
        <authorList>
            <person name="Zhirakovskaya E."/>
        </authorList>
    </citation>
    <scope>NUCLEOTIDE SEQUENCE</scope>
</reference>
<dbReference type="AlphaFoldDB" id="A0A3B0TJR7"/>
<protein>
    <recommendedName>
        <fullName evidence="2">Lipoprotein</fullName>
    </recommendedName>
</protein>
<feature type="non-terminal residue" evidence="1">
    <location>
        <position position="56"/>
    </location>
</feature>
<accession>A0A3B0TJR7</accession>
<proteinExistence type="predicted"/>
<gene>
    <name evidence="1" type="ORF">MNBD_BACTEROID01-221</name>
</gene>
<dbReference type="PROSITE" id="PS51257">
    <property type="entry name" value="PROKAR_LIPOPROTEIN"/>
    <property type="match status" value="1"/>
</dbReference>
<sequence length="56" mass="6428">MKPNSLFILFSLISFFIVGCSPQKVTYPDNLKQLHKNVIAYFLDKPAKEDVVDKLL</sequence>
<evidence type="ECO:0008006" key="2">
    <source>
        <dbReference type="Google" id="ProtNLM"/>
    </source>
</evidence>
<evidence type="ECO:0000313" key="1">
    <source>
        <dbReference type="EMBL" id="VAW12399.1"/>
    </source>
</evidence>
<name>A0A3B0TJR7_9ZZZZ</name>
<organism evidence="1">
    <name type="scientific">hydrothermal vent metagenome</name>
    <dbReference type="NCBI Taxonomy" id="652676"/>
    <lineage>
        <taxon>unclassified sequences</taxon>
        <taxon>metagenomes</taxon>
        <taxon>ecological metagenomes</taxon>
    </lineage>
</organism>